<dbReference type="PANTHER" id="PTHR22947">
    <property type="entry name" value="MAJOR SPERM PROTEIN"/>
    <property type="match status" value="1"/>
</dbReference>
<feature type="domain" description="MSP" evidence="2">
    <location>
        <begin position="32"/>
        <end position="139"/>
    </location>
</feature>
<dbReference type="InterPro" id="IPR008962">
    <property type="entry name" value="PapD-like_sf"/>
</dbReference>
<dbReference type="InterPro" id="IPR000535">
    <property type="entry name" value="MSP_dom"/>
</dbReference>
<comment type="caution">
    <text evidence="3">The sequence shown here is derived from an EMBL/GenBank/DDBJ whole genome shotgun (WGS) entry which is preliminary data.</text>
</comment>
<dbReference type="Proteomes" id="UP001201812">
    <property type="component" value="Unassembled WGS sequence"/>
</dbReference>
<accession>A0AAD4N7K7</accession>
<protein>
    <recommendedName>
        <fullName evidence="1">Major sperm protein</fullName>
    </recommendedName>
</protein>
<keyword evidence="1" id="KW-0963">Cytoplasm</keyword>
<keyword evidence="4" id="KW-1185">Reference proteome</keyword>
<dbReference type="EMBL" id="JAKKPZ010000014">
    <property type="protein sequence ID" value="KAI1714026.1"/>
    <property type="molecule type" value="Genomic_DNA"/>
</dbReference>
<dbReference type="InterPro" id="IPR051774">
    <property type="entry name" value="Sperm-specific_class_P"/>
</dbReference>
<organism evidence="3 4">
    <name type="scientific">Ditylenchus destructor</name>
    <dbReference type="NCBI Taxonomy" id="166010"/>
    <lineage>
        <taxon>Eukaryota</taxon>
        <taxon>Metazoa</taxon>
        <taxon>Ecdysozoa</taxon>
        <taxon>Nematoda</taxon>
        <taxon>Chromadorea</taxon>
        <taxon>Rhabditida</taxon>
        <taxon>Tylenchina</taxon>
        <taxon>Tylenchomorpha</taxon>
        <taxon>Sphaerularioidea</taxon>
        <taxon>Anguinidae</taxon>
        <taxon>Anguininae</taxon>
        <taxon>Ditylenchus</taxon>
    </lineage>
</organism>
<dbReference type="PANTHER" id="PTHR22947:SF3">
    <property type="entry name" value="MSP DOMAIN-CONTAINING PROTEIN-RELATED"/>
    <property type="match status" value="1"/>
</dbReference>
<dbReference type="AlphaFoldDB" id="A0AAD4N7K7"/>
<gene>
    <name evidence="3" type="ORF">DdX_08917</name>
</gene>
<dbReference type="Gene3D" id="2.60.40.10">
    <property type="entry name" value="Immunoglobulins"/>
    <property type="match status" value="1"/>
</dbReference>
<keyword evidence="1" id="KW-0206">Cytoskeleton</keyword>
<sequence length="139" mass="15135">MNGLSNVLHQIFKLSQTSFALFLISLATSEKSLNIEPPTASFPAGGGTATYRLINTSKTRLAFKVCENVQCGTLPRAAVYGFIEVEQEMPVDIHRLPGPPREDKFVVQWAEVPQEETDAQAPFKAGAEAGEVILLAKCE</sequence>
<dbReference type="PROSITE" id="PS50202">
    <property type="entry name" value="MSP"/>
    <property type="match status" value="1"/>
</dbReference>
<evidence type="ECO:0000313" key="4">
    <source>
        <dbReference type="Proteomes" id="UP001201812"/>
    </source>
</evidence>
<evidence type="ECO:0000313" key="3">
    <source>
        <dbReference type="EMBL" id="KAI1714026.1"/>
    </source>
</evidence>
<evidence type="ECO:0000256" key="1">
    <source>
        <dbReference type="RuleBase" id="RU003425"/>
    </source>
</evidence>
<evidence type="ECO:0000259" key="2">
    <source>
        <dbReference type="PROSITE" id="PS50202"/>
    </source>
</evidence>
<dbReference type="InterPro" id="IPR013783">
    <property type="entry name" value="Ig-like_fold"/>
</dbReference>
<comment type="function">
    <text evidence="1">Central component in molecular interactions underlying sperm crawling. Forms an extensive filament system that extends from sperm villipoda, along the leading edge of the pseudopod.</text>
</comment>
<dbReference type="SUPFAM" id="SSF49354">
    <property type="entry name" value="PapD-like"/>
    <property type="match status" value="1"/>
</dbReference>
<dbReference type="Pfam" id="PF00635">
    <property type="entry name" value="Motile_Sperm"/>
    <property type="match status" value="1"/>
</dbReference>
<proteinExistence type="predicted"/>
<reference evidence="3" key="1">
    <citation type="submission" date="2022-01" db="EMBL/GenBank/DDBJ databases">
        <title>Genome Sequence Resource for Two Populations of Ditylenchus destructor, the Migratory Endoparasitic Phytonematode.</title>
        <authorList>
            <person name="Zhang H."/>
            <person name="Lin R."/>
            <person name="Xie B."/>
        </authorList>
    </citation>
    <scope>NUCLEOTIDE SEQUENCE</scope>
    <source>
        <strain evidence="3">BazhouSP</strain>
    </source>
</reference>
<name>A0AAD4N7K7_9BILA</name>